<protein>
    <submittedName>
        <fullName evidence="2">Uncharacterized protein</fullName>
    </submittedName>
</protein>
<evidence type="ECO:0000313" key="2">
    <source>
        <dbReference type="EMBL" id="KAJ8894604.1"/>
    </source>
</evidence>
<feature type="region of interest" description="Disordered" evidence="1">
    <location>
        <begin position="1"/>
        <end position="34"/>
    </location>
</feature>
<evidence type="ECO:0000256" key="1">
    <source>
        <dbReference type="SAM" id="MobiDB-lite"/>
    </source>
</evidence>
<gene>
    <name evidence="2" type="ORF">PR048_007268</name>
</gene>
<keyword evidence="3" id="KW-1185">Reference proteome</keyword>
<organism evidence="2 3">
    <name type="scientific">Dryococelus australis</name>
    <dbReference type="NCBI Taxonomy" id="614101"/>
    <lineage>
        <taxon>Eukaryota</taxon>
        <taxon>Metazoa</taxon>
        <taxon>Ecdysozoa</taxon>
        <taxon>Arthropoda</taxon>
        <taxon>Hexapoda</taxon>
        <taxon>Insecta</taxon>
        <taxon>Pterygota</taxon>
        <taxon>Neoptera</taxon>
        <taxon>Polyneoptera</taxon>
        <taxon>Phasmatodea</taxon>
        <taxon>Verophasmatodea</taxon>
        <taxon>Anareolatae</taxon>
        <taxon>Phasmatidae</taxon>
        <taxon>Eurycanthinae</taxon>
        <taxon>Dryococelus</taxon>
    </lineage>
</organism>
<proteinExistence type="predicted"/>
<accession>A0ABQ9ID56</accession>
<evidence type="ECO:0000313" key="3">
    <source>
        <dbReference type="Proteomes" id="UP001159363"/>
    </source>
</evidence>
<sequence>MKWWGKREVPEKTRQPAASPGTIPTYENPGAAPPGIEPGLPWWVETAVTTTPLRTPNTIRDCAAVSLKRAYPLTDWLPSAANGSHLARLSGDKGGVAKRPPRGHGQDLCKVFRQERPPRIRRRDCLDYSPSPVLPGFTPSEFATGFPHAGIVPGDAAGRRVFSGISRFPCHFIPVLLHTNLVSPLIGSQDLDVKSLPNLYHSLTDYRLSSVSCEIRYSGRQFSPTPKIAPVTMGLHPHLAMRGDILKACSCLI</sequence>
<comment type="caution">
    <text evidence="2">The sequence shown here is derived from an EMBL/GenBank/DDBJ whole genome shotgun (WGS) entry which is preliminary data.</text>
</comment>
<feature type="compositionally biased region" description="Basic and acidic residues" evidence="1">
    <location>
        <begin position="1"/>
        <end position="14"/>
    </location>
</feature>
<dbReference type="EMBL" id="JARBHB010000002">
    <property type="protein sequence ID" value="KAJ8894604.1"/>
    <property type="molecule type" value="Genomic_DNA"/>
</dbReference>
<dbReference type="Proteomes" id="UP001159363">
    <property type="component" value="Chromosome 2"/>
</dbReference>
<reference evidence="2 3" key="1">
    <citation type="submission" date="2023-02" db="EMBL/GenBank/DDBJ databases">
        <title>LHISI_Scaffold_Assembly.</title>
        <authorList>
            <person name="Stuart O.P."/>
            <person name="Cleave R."/>
            <person name="Magrath M.J.L."/>
            <person name="Mikheyev A.S."/>
        </authorList>
    </citation>
    <scope>NUCLEOTIDE SEQUENCE [LARGE SCALE GENOMIC DNA]</scope>
    <source>
        <strain evidence="2">Daus_M_001</strain>
        <tissue evidence="2">Leg muscle</tissue>
    </source>
</reference>
<feature type="non-terminal residue" evidence="2">
    <location>
        <position position="253"/>
    </location>
</feature>
<name>A0ABQ9ID56_9NEOP</name>